<comment type="caution">
    <text evidence="9">The sequence shown here is derived from an EMBL/GenBank/DDBJ whole genome shotgun (WGS) entry which is preliminary data.</text>
</comment>
<feature type="transmembrane region" description="Helical" evidence="7">
    <location>
        <begin position="72"/>
        <end position="96"/>
    </location>
</feature>
<dbReference type="PANTHER" id="PTHR43386">
    <property type="entry name" value="OLIGOPEPTIDE TRANSPORT SYSTEM PERMEASE PROTEIN APPC"/>
    <property type="match status" value="1"/>
</dbReference>
<evidence type="ECO:0000256" key="2">
    <source>
        <dbReference type="ARBA" id="ARBA00022448"/>
    </source>
</evidence>
<keyword evidence="2 7" id="KW-0813">Transport</keyword>
<feature type="transmembrane region" description="Helical" evidence="7">
    <location>
        <begin position="236"/>
        <end position="257"/>
    </location>
</feature>
<evidence type="ECO:0000256" key="7">
    <source>
        <dbReference type="RuleBase" id="RU363032"/>
    </source>
</evidence>
<feature type="transmembrane region" description="Helical" evidence="7">
    <location>
        <begin position="133"/>
        <end position="151"/>
    </location>
</feature>
<dbReference type="GO" id="GO:0055085">
    <property type="term" value="P:transmembrane transport"/>
    <property type="evidence" value="ECO:0007669"/>
    <property type="project" value="InterPro"/>
</dbReference>
<evidence type="ECO:0000256" key="6">
    <source>
        <dbReference type="ARBA" id="ARBA00023136"/>
    </source>
</evidence>
<dbReference type="Proteomes" id="UP000564806">
    <property type="component" value="Unassembled WGS sequence"/>
</dbReference>
<dbReference type="PANTHER" id="PTHR43386:SF25">
    <property type="entry name" value="PEPTIDE ABC TRANSPORTER PERMEASE PROTEIN"/>
    <property type="match status" value="1"/>
</dbReference>
<protein>
    <submittedName>
        <fullName evidence="9">ABC transporter permease</fullName>
    </submittedName>
</protein>
<evidence type="ECO:0000256" key="1">
    <source>
        <dbReference type="ARBA" id="ARBA00004651"/>
    </source>
</evidence>
<evidence type="ECO:0000256" key="3">
    <source>
        <dbReference type="ARBA" id="ARBA00022475"/>
    </source>
</evidence>
<evidence type="ECO:0000256" key="4">
    <source>
        <dbReference type="ARBA" id="ARBA00022692"/>
    </source>
</evidence>
<evidence type="ECO:0000256" key="5">
    <source>
        <dbReference type="ARBA" id="ARBA00022989"/>
    </source>
</evidence>
<comment type="similarity">
    <text evidence="7">Belongs to the binding-protein-dependent transport system permease family.</text>
</comment>
<feature type="domain" description="ABC transmembrane type-1" evidence="8">
    <location>
        <begin position="69"/>
        <end position="258"/>
    </location>
</feature>
<proteinExistence type="inferred from homology"/>
<dbReference type="InterPro" id="IPR035906">
    <property type="entry name" value="MetI-like_sf"/>
</dbReference>
<name>A0A850EMF8_9BACL</name>
<feature type="transmembrane region" description="Helical" evidence="7">
    <location>
        <begin position="7"/>
        <end position="29"/>
    </location>
</feature>
<reference evidence="9" key="1">
    <citation type="submission" date="2020-06" db="EMBL/GenBank/DDBJ databases">
        <title>Paenibacillus sp. nov., isolated from soil.</title>
        <authorList>
            <person name="Seo Y.L."/>
        </authorList>
    </citation>
    <scope>NUCLEOTIDE SEQUENCE [LARGE SCALE GENOMIC DNA]</scope>
    <source>
        <strain evidence="9">JW14</strain>
    </source>
</reference>
<keyword evidence="5 7" id="KW-1133">Transmembrane helix</keyword>
<comment type="subcellular location">
    <subcellularLocation>
        <location evidence="1 7">Cell membrane</location>
        <topology evidence="1 7">Multi-pass membrane protein</topology>
    </subcellularLocation>
</comment>
<evidence type="ECO:0000259" key="8">
    <source>
        <dbReference type="PROSITE" id="PS50928"/>
    </source>
</evidence>
<keyword evidence="6 7" id="KW-0472">Membrane</keyword>
<accession>A0A850EMF8</accession>
<keyword evidence="10" id="KW-1185">Reference proteome</keyword>
<dbReference type="GO" id="GO:0005886">
    <property type="term" value="C:plasma membrane"/>
    <property type="evidence" value="ECO:0007669"/>
    <property type="project" value="UniProtKB-SubCell"/>
</dbReference>
<dbReference type="InterPro" id="IPR000515">
    <property type="entry name" value="MetI-like"/>
</dbReference>
<evidence type="ECO:0000313" key="10">
    <source>
        <dbReference type="Proteomes" id="UP000564806"/>
    </source>
</evidence>
<dbReference type="PROSITE" id="PS50928">
    <property type="entry name" value="ABC_TM1"/>
    <property type="match status" value="1"/>
</dbReference>
<dbReference type="InterPro" id="IPR050366">
    <property type="entry name" value="BP-dependent_transpt_permease"/>
</dbReference>
<dbReference type="RefSeq" id="WP_175371139.1">
    <property type="nucleotide sequence ID" value="NZ_JABWCS010000202.1"/>
</dbReference>
<dbReference type="CDD" id="cd06261">
    <property type="entry name" value="TM_PBP2"/>
    <property type="match status" value="1"/>
</dbReference>
<feature type="transmembrane region" description="Helical" evidence="7">
    <location>
        <begin position="108"/>
        <end position="127"/>
    </location>
</feature>
<dbReference type="AlphaFoldDB" id="A0A850EMF8"/>
<organism evidence="9 10">
    <name type="scientific">Paenibacillus agri</name>
    <dbReference type="NCBI Taxonomy" id="2744309"/>
    <lineage>
        <taxon>Bacteria</taxon>
        <taxon>Bacillati</taxon>
        <taxon>Bacillota</taxon>
        <taxon>Bacilli</taxon>
        <taxon>Bacillales</taxon>
        <taxon>Paenibacillaceae</taxon>
        <taxon>Paenibacillus</taxon>
    </lineage>
</organism>
<gene>
    <name evidence="9" type="ORF">HPT30_09380</name>
</gene>
<sequence length="272" mass="29093">MRINKSFSLVLGSLFVGLLLVIMIISLFYTPYGENVMSITERLQAPGSAHWLGTDNFGRDVLSRIMVGAQTAFLVGSISVAIGLTCGFIVGTLAGYVGGWVDELLMRATDALLAFPGILLALLLVSIFKPNMFQTIIAIGVLSVPSFARVIRSGVLQHREADYVRAARGIGAGHFNVIFIQILPNIISSIITTAALSFSTAILVEAALSYLGLGVQPPDPSWGRMLNEAQGYLNKAPWYALAPGLLITLSVLGFNLLGDGIRDLRDNVNRGG</sequence>
<evidence type="ECO:0000313" key="9">
    <source>
        <dbReference type="EMBL" id="NUU60554.1"/>
    </source>
</evidence>
<keyword evidence="3" id="KW-1003">Cell membrane</keyword>
<keyword evidence="4 7" id="KW-0812">Transmembrane</keyword>
<dbReference type="SUPFAM" id="SSF161098">
    <property type="entry name" value="MetI-like"/>
    <property type="match status" value="1"/>
</dbReference>
<dbReference type="Pfam" id="PF00528">
    <property type="entry name" value="BPD_transp_1"/>
    <property type="match status" value="1"/>
</dbReference>
<dbReference type="Gene3D" id="1.10.3720.10">
    <property type="entry name" value="MetI-like"/>
    <property type="match status" value="1"/>
</dbReference>
<dbReference type="EMBL" id="JABWCS010000202">
    <property type="protein sequence ID" value="NUU60554.1"/>
    <property type="molecule type" value="Genomic_DNA"/>
</dbReference>